<dbReference type="CDD" id="cd08422">
    <property type="entry name" value="PBP2_CrgA_like"/>
    <property type="match status" value="1"/>
</dbReference>
<dbReference type="Gene3D" id="3.40.190.290">
    <property type="match status" value="1"/>
</dbReference>
<organism evidence="6 7">
    <name type="scientific">Pseudomonas quercus</name>
    <dbReference type="NCBI Taxonomy" id="2722792"/>
    <lineage>
        <taxon>Bacteria</taxon>
        <taxon>Pseudomonadati</taxon>
        <taxon>Pseudomonadota</taxon>
        <taxon>Gammaproteobacteria</taxon>
        <taxon>Pseudomonadales</taxon>
        <taxon>Pseudomonadaceae</taxon>
        <taxon>Pseudomonas</taxon>
    </lineage>
</organism>
<evidence type="ECO:0000256" key="3">
    <source>
        <dbReference type="ARBA" id="ARBA00023125"/>
    </source>
</evidence>
<dbReference type="Gene3D" id="1.10.10.10">
    <property type="entry name" value="Winged helix-like DNA-binding domain superfamily/Winged helix DNA-binding domain"/>
    <property type="match status" value="1"/>
</dbReference>
<sequence length="299" mass="33476">MIRLDDLALFVRTAALGSFSNAAREVDLLPGQVAAAIKRLERELDVRLFARSTRSLRLTLEGEHYLPNAQAALDTLKEGYDKLRHQSTELQGVLQLTAPSDIGRNLVLPWLSAFRGQHPRLSVRLFISDQVADMFRDPVDVALRYGVLEDANYVARPLAPWNRRVLVASPAYLSRHGRPQAPEDLQHHACLLYPLNGRAYDRWRIGAATVAVGGPLFCDDAEIVRRWAVAGEGITYKSWLDVSEDLATGRLERVMPGIPGEPLPLHFVCPHRRQFSPAVHQLYEHLKDRFAALGQVSAL</sequence>
<dbReference type="PROSITE" id="PS50931">
    <property type="entry name" value="HTH_LYSR"/>
    <property type="match status" value="1"/>
</dbReference>
<dbReference type="SUPFAM" id="SSF46785">
    <property type="entry name" value="Winged helix' DNA-binding domain"/>
    <property type="match status" value="1"/>
</dbReference>
<evidence type="ECO:0000256" key="1">
    <source>
        <dbReference type="ARBA" id="ARBA00009437"/>
    </source>
</evidence>
<evidence type="ECO:0000259" key="5">
    <source>
        <dbReference type="PROSITE" id="PS50931"/>
    </source>
</evidence>
<keyword evidence="7" id="KW-1185">Reference proteome</keyword>
<dbReference type="Pfam" id="PF00126">
    <property type="entry name" value="HTH_1"/>
    <property type="match status" value="1"/>
</dbReference>
<evidence type="ECO:0000256" key="4">
    <source>
        <dbReference type="ARBA" id="ARBA00023163"/>
    </source>
</evidence>
<proteinExistence type="inferred from homology"/>
<evidence type="ECO:0000256" key="2">
    <source>
        <dbReference type="ARBA" id="ARBA00023015"/>
    </source>
</evidence>
<keyword evidence="4" id="KW-0804">Transcription</keyword>
<dbReference type="InterPro" id="IPR036390">
    <property type="entry name" value="WH_DNA-bd_sf"/>
</dbReference>
<dbReference type="RefSeq" id="WP_168085914.1">
    <property type="nucleotide sequence ID" value="NZ_JAAVJI010000018.1"/>
</dbReference>
<evidence type="ECO:0000313" key="6">
    <source>
        <dbReference type="EMBL" id="NJP03341.1"/>
    </source>
</evidence>
<dbReference type="Pfam" id="PF03466">
    <property type="entry name" value="LysR_substrate"/>
    <property type="match status" value="1"/>
</dbReference>
<comment type="caution">
    <text evidence="6">The sequence shown here is derived from an EMBL/GenBank/DDBJ whole genome shotgun (WGS) entry which is preliminary data.</text>
</comment>
<feature type="domain" description="HTH lysR-type" evidence="5">
    <location>
        <begin position="2"/>
        <end position="59"/>
    </location>
</feature>
<dbReference type="InterPro" id="IPR058163">
    <property type="entry name" value="LysR-type_TF_proteobact-type"/>
</dbReference>
<dbReference type="PANTHER" id="PTHR30537:SF21">
    <property type="entry name" value="HTH-TYPE TRANSCRIPTIONAL REGULATOR SINR-RELATED"/>
    <property type="match status" value="1"/>
</dbReference>
<dbReference type="EMBL" id="JAAVJI010000018">
    <property type="protein sequence ID" value="NJP03341.1"/>
    <property type="molecule type" value="Genomic_DNA"/>
</dbReference>
<dbReference type="PANTHER" id="PTHR30537">
    <property type="entry name" value="HTH-TYPE TRANSCRIPTIONAL REGULATOR"/>
    <property type="match status" value="1"/>
</dbReference>
<evidence type="ECO:0000313" key="7">
    <source>
        <dbReference type="Proteomes" id="UP000746535"/>
    </source>
</evidence>
<reference evidence="6 7" key="1">
    <citation type="submission" date="2020-03" db="EMBL/GenBank/DDBJ databases">
        <authorList>
            <person name="Wang L."/>
            <person name="He N."/>
            <person name="Li Y."/>
            <person name="Fang Y."/>
            <person name="Zhang F."/>
        </authorList>
    </citation>
    <scope>NUCLEOTIDE SEQUENCE [LARGE SCALE GENOMIC DNA]</scope>
    <source>
        <strain evidence="7">hsmgli-8</strain>
    </source>
</reference>
<dbReference type="InterPro" id="IPR036388">
    <property type="entry name" value="WH-like_DNA-bd_sf"/>
</dbReference>
<dbReference type="SUPFAM" id="SSF53850">
    <property type="entry name" value="Periplasmic binding protein-like II"/>
    <property type="match status" value="1"/>
</dbReference>
<dbReference type="InterPro" id="IPR005119">
    <property type="entry name" value="LysR_subst-bd"/>
</dbReference>
<comment type="similarity">
    <text evidence="1">Belongs to the LysR transcriptional regulatory family.</text>
</comment>
<accession>A0ABX0YMM6</accession>
<dbReference type="Proteomes" id="UP000746535">
    <property type="component" value="Unassembled WGS sequence"/>
</dbReference>
<keyword evidence="3" id="KW-0238">DNA-binding</keyword>
<keyword evidence="2" id="KW-0805">Transcription regulation</keyword>
<name>A0ABX0YMM6_9PSED</name>
<gene>
    <name evidence="6" type="ORF">HBH25_21115</name>
</gene>
<protein>
    <submittedName>
        <fullName evidence="6">LysR family transcriptional regulator</fullName>
    </submittedName>
</protein>
<dbReference type="InterPro" id="IPR000847">
    <property type="entry name" value="LysR_HTH_N"/>
</dbReference>